<proteinExistence type="predicted"/>
<name>A0ABQ6I520_9MICO</name>
<protein>
    <submittedName>
        <fullName evidence="2">Uncharacterized protein</fullName>
    </submittedName>
</protein>
<accession>A0ABQ6I520</accession>
<reference evidence="3" key="1">
    <citation type="journal article" date="2019" name="Int. J. Syst. Evol. Microbiol.">
        <title>The Global Catalogue of Microorganisms (GCM) 10K type strain sequencing project: providing services to taxonomists for standard genome sequencing and annotation.</title>
        <authorList>
            <consortium name="The Broad Institute Genomics Platform"/>
            <consortium name="The Broad Institute Genome Sequencing Center for Infectious Disease"/>
            <person name="Wu L."/>
            <person name="Ma J."/>
        </authorList>
    </citation>
    <scope>NUCLEOTIDE SEQUENCE [LARGE SCALE GENOMIC DNA]</scope>
    <source>
        <strain evidence="3">NBRC 106348</strain>
    </source>
</reference>
<comment type="caution">
    <text evidence="2">The sequence shown here is derived from an EMBL/GenBank/DDBJ whole genome shotgun (WGS) entry which is preliminary data.</text>
</comment>
<feature type="region of interest" description="Disordered" evidence="1">
    <location>
        <begin position="1"/>
        <end position="74"/>
    </location>
</feature>
<evidence type="ECO:0000256" key="1">
    <source>
        <dbReference type="SAM" id="MobiDB-lite"/>
    </source>
</evidence>
<evidence type="ECO:0000313" key="2">
    <source>
        <dbReference type="EMBL" id="GMA24919.1"/>
    </source>
</evidence>
<feature type="compositionally biased region" description="Basic and acidic residues" evidence="1">
    <location>
        <begin position="36"/>
        <end position="48"/>
    </location>
</feature>
<feature type="compositionally biased region" description="Gly residues" evidence="1">
    <location>
        <begin position="1"/>
        <end position="10"/>
    </location>
</feature>
<evidence type="ECO:0000313" key="3">
    <source>
        <dbReference type="Proteomes" id="UP001157091"/>
    </source>
</evidence>
<dbReference type="Proteomes" id="UP001157091">
    <property type="component" value="Unassembled WGS sequence"/>
</dbReference>
<sequence>MDGVHPGGVYGRSVVIGREGPRKVETSARLPVPETGQERTEASARWDDDGGFEPDADDDEVSPASGAPGASHPA</sequence>
<feature type="compositionally biased region" description="Acidic residues" evidence="1">
    <location>
        <begin position="49"/>
        <end position="61"/>
    </location>
</feature>
<organism evidence="2 3">
    <name type="scientific">Luteimicrobium album</name>
    <dbReference type="NCBI Taxonomy" id="1054550"/>
    <lineage>
        <taxon>Bacteria</taxon>
        <taxon>Bacillati</taxon>
        <taxon>Actinomycetota</taxon>
        <taxon>Actinomycetes</taxon>
        <taxon>Micrococcales</taxon>
        <taxon>Luteimicrobium</taxon>
    </lineage>
</organism>
<feature type="compositionally biased region" description="Low complexity" evidence="1">
    <location>
        <begin position="62"/>
        <end position="74"/>
    </location>
</feature>
<gene>
    <name evidence="2" type="ORF">GCM10025864_26780</name>
</gene>
<dbReference type="EMBL" id="BSUK01000001">
    <property type="protein sequence ID" value="GMA24919.1"/>
    <property type="molecule type" value="Genomic_DNA"/>
</dbReference>
<keyword evidence="3" id="KW-1185">Reference proteome</keyword>